<dbReference type="AlphaFoldDB" id="A0A0C1ZQL1"/>
<name>A0A0C1ZQL1_9BACT</name>
<reference evidence="2 3" key="1">
    <citation type="submission" date="2014-12" db="EMBL/GenBank/DDBJ databases">
        <title>Genome assembly of Enhygromyxa salina DSM 15201.</title>
        <authorList>
            <person name="Sharma G."/>
            <person name="Subramanian S."/>
        </authorList>
    </citation>
    <scope>NUCLEOTIDE SEQUENCE [LARGE SCALE GENOMIC DNA]</scope>
    <source>
        <strain evidence="2 3">DSM 15201</strain>
    </source>
</reference>
<sequence>MRARHYPTVLLVAALVGCSGATPPANDPDPTPPALPDLVQACSGTAIDLRWISDNLEACPGEAGTWVSELPERALAFRIEPAAPRITSGQTAFVDYVLTNASDDPVAVEFGLFCTVRGTTTTILSTGGDPVDIVRCGGGGGCGNGGTVIPLEPGSDARVRVEVSAVRNIQDEDCTNLPAEPLEPGNYQLRIDLGDEFPVLEVPLVVDSGSP</sequence>
<evidence type="ECO:0000256" key="1">
    <source>
        <dbReference type="SAM" id="SignalP"/>
    </source>
</evidence>
<evidence type="ECO:0000313" key="2">
    <source>
        <dbReference type="EMBL" id="KIG13228.1"/>
    </source>
</evidence>
<accession>A0A0C1ZQL1</accession>
<gene>
    <name evidence="2" type="ORF">DB30_00451</name>
</gene>
<keyword evidence="1" id="KW-0732">Signal</keyword>
<protein>
    <recommendedName>
        <fullName evidence="4">Lipoprotein</fullName>
    </recommendedName>
</protein>
<proteinExistence type="predicted"/>
<feature type="chain" id="PRO_5002157365" description="Lipoprotein" evidence="1">
    <location>
        <begin position="22"/>
        <end position="211"/>
    </location>
</feature>
<evidence type="ECO:0000313" key="3">
    <source>
        <dbReference type="Proteomes" id="UP000031599"/>
    </source>
</evidence>
<dbReference type="PROSITE" id="PS51257">
    <property type="entry name" value="PROKAR_LIPOPROTEIN"/>
    <property type="match status" value="1"/>
</dbReference>
<evidence type="ECO:0008006" key="4">
    <source>
        <dbReference type="Google" id="ProtNLM"/>
    </source>
</evidence>
<dbReference type="EMBL" id="JMCC02000104">
    <property type="protein sequence ID" value="KIG13228.1"/>
    <property type="molecule type" value="Genomic_DNA"/>
</dbReference>
<dbReference type="Proteomes" id="UP000031599">
    <property type="component" value="Unassembled WGS sequence"/>
</dbReference>
<organism evidence="2 3">
    <name type="scientific">Enhygromyxa salina</name>
    <dbReference type="NCBI Taxonomy" id="215803"/>
    <lineage>
        <taxon>Bacteria</taxon>
        <taxon>Pseudomonadati</taxon>
        <taxon>Myxococcota</taxon>
        <taxon>Polyangia</taxon>
        <taxon>Nannocystales</taxon>
        <taxon>Nannocystaceae</taxon>
        <taxon>Enhygromyxa</taxon>
    </lineage>
</organism>
<comment type="caution">
    <text evidence="2">The sequence shown here is derived from an EMBL/GenBank/DDBJ whole genome shotgun (WGS) entry which is preliminary data.</text>
</comment>
<dbReference type="RefSeq" id="WP_052556161.1">
    <property type="nucleotide sequence ID" value="NZ_JMCC02000104.1"/>
</dbReference>
<feature type="signal peptide" evidence="1">
    <location>
        <begin position="1"/>
        <end position="21"/>
    </location>
</feature>